<evidence type="ECO:0000313" key="3">
    <source>
        <dbReference type="EMBL" id="WPU64401.1"/>
    </source>
</evidence>
<dbReference type="Pfam" id="PF03602">
    <property type="entry name" value="Cons_hypoth95"/>
    <property type="match status" value="1"/>
</dbReference>
<organism evidence="3 4">
    <name type="scientific">Peredibacter starrii</name>
    <dbReference type="NCBI Taxonomy" id="28202"/>
    <lineage>
        <taxon>Bacteria</taxon>
        <taxon>Pseudomonadati</taxon>
        <taxon>Bdellovibrionota</taxon>
        <taxon>Bacteriovoracia</taxon>
        <taxon>Bacteriovoracales</taxon>
        <taxon>Bacteriovoracaceae</taxon>
        <taxon>Peredibacter</taxon>
    </lineage>
</organism>
<keyword evidence="1 3" id="KW-0489">Methyltransferase</keyword>
<dbReference type="RefSeq" id="WP_321393142.1">
    <property type="nucleotide sequence ID" value="NZ_CP139487.1"/>
</dbReference>
<accession>A0AAX4HMF5</accession>
<evidence type="ECO:0000313" key="4">
    <source>
        <dbReference type="Proteomes" id="UP001324634"/>
    </source>
</evidence>
<name>A0AAX4HMF5_9BACT</name>
<keyword evidence="4" id="KW-1185">Reference proteome</keyword>
<dbReference type="SUPFAM" id="SSF53335">
    <property type="entry name" value="S-adenosyl-L-methionine-dependent methyltransferases"/>
    <property type="match status" value="1"/>
</dbReference>
<evidence type="ECO:0000256" key="2">
    <source>
        <dbReference type="ARBA" id="ARBA00022679"/>
    </source>
</evidence>
<dbReference type="GO" id="GO:0008168">
    <property type="term" value="F:methyltransferase activity"/>
    <property type="evidence" value="ECO:0007669"/>
    <property type="project" value="UniProtKB-KW"/>
</dbReference>
<dbReference type="InterPro" id="IPR029063">
    <property type="entry name" value="SAM-dependent_MTases_sf"/>
</dbReference>
<protein>
    <submittedName>
        <fullName evidence="3">RsmD family RNA methyltransferase</fullName>
    </submittedName>
</protein>
<evidence type="ECO:0000256" key="1">
    <source>
        <dbReference type="ARBA" id="ARBA00022603"/>
    </source>
</evidence>
<dbReference type="PIRSF" id="PIRSF004553">
    <property type="entry name" value="CHP00095"/>
    <property type="match status" value="1"/>
</dbReference>
<sequence length="193" mass="21938">MSIKILGGIARGYPLATPKADSTRPTSVLIKRKLFDWRQHMDEYIFVDLCAGSGAMGYEALSRGSQKVFVNDSMRGAFLTLKDNKANLEKAFKFEPDMITVTNLDAKNWVQKELQYQLPETENVILFFDPPYENHALYFDVLKILKEMNFQGEVWVESDRLKGPKIDLVTGAFQSVIKKVEQGDHFVVVGKLV</sequence>
<dbReference type="Proteomes" id="UP001324634">
    <property type="component" value="Chromosome"/>
</dbReference>
<reference evidence="3 4" key="1">
    <citation type="submission" date="2023-11" db="EMBL/GenBank/DDBJ databases">
        <title>Peredibacter starrii A3.12.</title>
        <authorList>
            <person name="Mitchell R.J."/>
        </authorList>
    </citation>
    <scope>NUCLEOTIDE SEQUENCE [LARGE SCALE GENOMIC DNA]</scope>
    <source>
        <strain evidence="3 4">A3.12</strain>
    </source>
</reference>
<keyword evidence="2" id="KW-0808">Transferase</keyword>
<proteinExistence type="predicted"/>
<dbReference type="PANTHER" id="PTHR43542:SF1">
    <property type="entry name" value="METHYLTRANSFERASE"/>
    <property type="match status" value="1"/>
</dbReference>
<dbReference type="KEGG" id="psti:SOO65_17040"/>
<dbReference type="Gene3D" id="3.40.50.150">
    <property type="entry name" value="Vaccinia Virus protein VP39"/>
    <property type="match status" value="1"/>
</dbReference>
<dbReference type="InterPro" id="IPR004398">
    <property type="entry name" value="RNA_MeTrfase_RsmD"/>
</dbReference>
<gene>
    <name evidence="3" type="ORF">SOO65_17040</name>
</gene>
<dbReference type="EMBL" id="CP139487">
    <property type="protein sequence ID" value="WPU64401.1"/>
    <property type="molecule type" value="Genomic_DNA"/>
</dbReference>
<dbReference type="AlphaFoldDB" id="A0AAX4HMF5"/>
<dbReference type="GO" id="GO:0031167">
    <property type="term" value="P:rRNA methylation"/>
    <property type="evidence" value="ECO:0007669"/>
    <property type="project" value="InterPro"/>
</dbReference>
<dbReference type="PANTHER" id="PTHR43542">
    <property type="entry name" value="METHYLTRANSFERASE"/>
    <property type="match status" value="1"/>
</dbReference>